<proteinExistence type="inferred from homology"/>
<dbReference type="Pfam" id="PF00089">
    <property type="entry name" value="Trypsin"/>
    <property type="match status" value="1"/>
</dbReference>
<dbReference type="GO" id="GO:0004252">
    <property type="term" value="F:serine-type endopeptidase activity"/>
    <property type="evidence" value="ECO:0007669"/>
    <property type="project" value="InterPro"/>
</dbReference>
<dbReference type="SUPFAM" id="SSF50494">
    <property type="entry name" value="Trypsin-like serine proteases"/>
    <property type="match status" value="1"/>
</dbReference>
<reference evidence="5" key="1">
    <citation type="journal article" date="2014" name="Front. Microbiol.">
        <title>High frequency of phylogenetically diverse reductive dehalogenase-homologous genes in deep subseafloor sedimentary metagenomes.</title>
        <authorList>
            <person name="Kawai M."/>
            <person name="Futagami T."/>
            <person name="Toyoda A."/>
            <person name="Takaki Y."/>
            <person name="Nishi S."/>
            <person name="Hori S."/>
            <person name="Arai W."/>
            <person name="Tsubouchi T."/>
            <person name="Morono Y."/>
            <person name="Uchiyama I."/>
            <person name="Ito T."/>
            <person name="Fujiyama A."/>
            <person name="Inagaki F."/>
            <person name="Takami H."/>
        </authorList>
    </citation>
    <scope>NUCLEOTIDE SEQUENCE</scope>
    <source>
        <strain evidence="5">Expedition CK06-06</strain>
    </source>
</reference>
<organism evidence="5">
    <name type="scientific">marine sediment metagenome</name>
    <dbReference type="NCBI Taxonomy" id="412755"/>
    <lineage>
        <taxon>unclassified sequences</taxon>
        <taxon>metagenomes</taxon>
        <taxon>ecological metagenomes</taxon>
    </lineage>
</organism>
<dbReference type="InterPro" id="IPR043504">
    <property type="entry name" value="Peptidase_S1_PA_chymotrypsin"/>
</dbReference>
<accession>X1P302</accession>
<keyword evidence="2" id="KW-0645">Protease</keyword>
<feature type="non-terminal residue" evidence="5">
    <location>
        <position position="120"/>
    </location>
</feature>
<evidence type="ECO:0000256" key="3">
    <source>
        <dbReference type="ARBA" id="ARBA00022801"/>
    </source>
</evidence>
<name>X1P302_9ZZZZ</name>
<keyword evidence="3" id="KW-0378">Hydrolase</keyword>
<dbReference type="InterPro" id="IPR009003">
    <property type="entry name" value="Peptidase_S1_PA"/>
</dbReference>
<evidence type="ECO:0000259" key="4">
    <source>
        <dbReference type="PROSITE" id="PS50106"/>
    </source>
</evidence>
<dbReference type="PANTHER" id="PTHR22939:SF129">
    <property type="entry name" value="SERINE PROTEASE HTRA2, MITOCHONDRIAL"/>
    <property type="match status" value="1"/>
</dbReference>
<dbReference type="PANTHER" id="PTHR22939">
    <property type="entry name" value="SERINE PROTEASE FAMILY S1C HTRA-RELATED"/>
    <property type="match status" value="1"/>
</dbReference>
<dbReference type="InterPro" id="IPR036034">
    <property type="entry name" value="PDZ_sf"/>
</dbReference>
<gene>
    <name evidence="5" type="ORF">S06H3_62719</name>
</gene>
<dbReference type="SUPFAM" id="SSF50156">
    <property type="entry name" value="PDZ domain-like"/>
    <property type="match status" value="1"/>
</dbReference>
<feature type="domain" description="PDZ" evidence="4">
    <location>
        <begin position="54"/>
        <end position="120"/>
    </location>
</feature>
<protein>
    <recommendedName>
        <fullName evidence="4">PDZ domain-containing protein</fullName>
    </recommendedName>
</protein>
<dbReference type="Gene3D" id="2.30.42.10">
    <property type="match status" value="1"/>
</dbReference>
<dbReference type="GO" id="GO:0006508">
    <property type="term" value="P:proteolysis"/>
    <property type="evidence" value="ECO:0007669"/>
    <property type="project" value="UniProtKB-KW"/>
</dbReference>
<sequence>MANLIQFDAAVNFGNSGCPLLNSEGEVIGMVIARIEPNEGDGIYYAVSSNKLKRVTASLIAQGSFDYPWIGVGIANLTPQMVQTRALETTNGILVGEILAESPASAAGIEVDDIIMAFDG</sequence>
<evidence type="ECO:0000256" key="2">
    <source>
        <dbReference type="ARBA" id="ARBA00022670"/>
    </source>
</evidence>
<dbReference type="InterPro" id="IPR001254">
    <property type="entry name" value="Trypsin_dom"/>
</dbReference>
<evidence type="ECO:0000313" key="5">
    <source>
        <dbReference type="EMBL" id="GAI50687.1"/>
    </source>
</evidence>
<dbReference type="AlphaFoldDB" id="X1P302"/>
<comment type="caution">
    <text evidence="5">The sequence shown here is derived from an EMBL/GenBank/DDBJ whole genome shotgun (WGS) entry which is preliminary data.</text>
</comment>
<comment type="similarity">
    <text evidence="1">Belongs to the peptidase S1C family.</text>
</comment>
<evidence type="ECO:0000256" key="1">
    <source>
        <dbReference type="ARBA" id="ARBA00010541"/>
    </source>
</evidence>
<dbReference type="InterPro" id="IPR001478">
    <property type="entry name" value="PDZ"/>
</dbReference>
<dbReference type="PRINTS" id="PR00834">
    <property type="entry name" value="PROTEASES2C"/>
</dbReference>
<dbReference type="PROSITE" id="PS50106">
    <property type="entry name" value="PDZ"/>
    <property type="match status" value="1"/>
</dbReference>
<dbReference type="InterPro" id="IPR001940">
    <property type="entry name" value="Peptidase_S1C"/>
</dbReference>
<dbReference type="Gene3D" id="2.40.10.10">
    <property type="entry name" value="Trypsin-like serine proteases"/>
    <property type="match status" value="1"/>
</dbReference>
<dbReference type="EMBL" id="BARV01041430">
    <property type="protein sequence ID" value="GAI50687.1"/>
    <property type="molecule type" value="Genomic_DNA"/>
</dbReference>